<dbReference type="EnsemblPlants" id="KEH24299">
    <property type="protein sequence ID" value="KEH24299"/>
    <property type="gene ID" value="MTR_7g106970"/>
</dbReference>
<proteinExistence type="predicted"/>
<dbReference type="AlphaFoldDB" id="A0A072U3K1"/>
<dbReference type="PANTHER" id="PTHR12480:SF21">
    <property type="entry name" value="JMJC DOMAIN-CONTAINING PROTEIN 8"/>
    <property type="match status" value="1"/>
</dbReference>
<dbReference type="EMBL" id="CM001223">
    <property type="protein sequence ID" value="KEH24299.1"/>
    <property type="molecule type" value="Genomic_DNA"/>
</dbReference>
<dbReference type="InterPro" id="IPR050910">
    <property type="entry name" value="JMJD6_ArgDemeth/LysHydrox"/>
</dbReference>
<dbReference type="PANTHER" id="PTHR12480">
    <property type="entry name" value="ARGININE DEMETHYLASE AND LYSYL-HYDROXYLASE JMJD"/>
    <property type="match status" value="1"/>
</dbReference>
<evidence type="ECO:0000313" key="2">
    <source>
        <dbReference type="EnsemblPlants" id="KEH24299"/>
    </source>
</evidence>
<dbReference type="Proteomes" id="UP000002051">
    <property type="component" value="Unassembled WGS sequence"/>
</dbReference>
<gene>
    <name evidence="1" type="ordered locus">MTR_7g106970</name>
</gene>
<sequence length="104" mass="11784">MTSDRLMILSSDIIIEEPISTCDTMRNLSSVLEFLKRPNASTLVSGTKDRVNLHDKFKNAIEASFPGAIDELAQKEEEKKIQQRKLSFWDSVADTRVGAFKFSF</sequence>
<evidence type="ECO:0000313" key="1">
    <source>
        <dbReference type="EMBL" id="KEH24299.1"/>
    </source>
</evidence>
<protein>
    <submittedName>
        <fullName evidence="1">F-box plant-like protein</fullName>
    </submittedName>
</protein>
<reference evidence="2" key="3">
    <citation type="submission" date="2015-04" db="UniProtKB">
        <authorList>
            <consortium name="EnsemblPlants"/>
        </authorList>
    </citation>
    <scope>IDENTIFICATION</scope>
    <source>
        <strain evidence="2">cv. Jemalong A17</strain>
    </source>
</reference>
<accession>A0A072U3K1</accession>
<dbReference type="HOGENOM" id="CLU_178046_0_0_1"/>
<reference evidence="1 3" key="2">
    <citation type="journal article" date="2014" name="BMC Genomics">
        <title>An improved genome release (version Mt4.0) for the model legume Medicago truncatula.</title>
        <authorList>
            <person name="Tang H."/>
            <person name="Krishnakumar V."/>
            <person name="Bidwell S."/>
            <person name="Rosen B."/>
            <person name="Chan A."/>
            <person name="Zhou S."/>
            <person name="Gentzbittel L."/>
            <person name="Childs K.L."/>
            <person name="Yandell M."/>
            <person name="Gundlach H."/>
            <person name="Mayer K.F."/>
            <person name="Schwartz D.C."/>
            <person name="Town C.D."/>
        </authorList>
    </citation>
    <scope>GENOME REANNOTATION</scope>
    <source>
        <strain evidence="1">A17</strain>
        <strain evidence="2 3">cv. Jemalong A17</strain>
    </source>
</reference>
<reference evidence="1 3" key="1">
    <citation type="journal article" date="2011" name="Nature">
        <title>The Medicago genome provides insight into the evolution of rhizobial symbioses.</title>
        <authorList>
            <person name="Young N.D."/>
            <person name="Debelle F."/>
            <person name="Oldroyd G.E."/>
            <person name="Geurts R."/>
            <person name="Cannon S.B."/>
            <person name="Udvardi M.K."/>
            <person name="Benedito V.A."/>
            <person name="Mayer K.F."/>
            <person name="Gouzy J."/>
            <person name="Schoof H."/>
            <person name="Van de Peer Y."/>
            <person name="Proost S."/>
            <person name="Cook D.R."/>
            <person name="Meyers B.C."/>
            <person name="Spannagl M."/>
            <person name="Cheung F."/>
            <person name="De Mita S."/>
            <person name="Krishnakumar V."/>
            <person name="Gundlach H."/>
            <person name="Zhou S."/>
            <person name="Mudge J."/>
            <person name="Bharti A.K."/>
            <person name="Murray J.D."/>
            <person name="Naoumkina M.A."/>
            <person name="Rosen B."/>
            <person name="Silverstein K.A."/>
            <person name="Tang H."/>
            <person name="Rombauts S."/>
            <person name="Zhao P.X."/>
            <person name="Zhou P."/>
            <person name="Barbe V."/>
            <person name="Bardou P."/>
            <person name="Bechner M."/>
            <person name="Bellec A."/>
            <person name="Berger A."/>
            <person name="Berges H."/>
            <person name="Bidwell S."/>
            <person name="Bisseling T."/>
            <person name="Choisne N."/>
            <person name="Couloux A."/>
            <person name="Denny R."/>
            <person name="Deshpande S."/>
            <person name="Dai X."/>
            <person name="Doyle J.J."/>
            <person name="Dudez A.M."/>
            <person name="Farmer A.D."/>
            <person name="Fouteau S."/>
            <person name="Franken C."/>
            <person name="Gibelin C."/>
            <person name="Gish J."/>
            <person name="Goldstein S."/>
            <person name="Gonzalez A.J."/>
            <person name="Green P.J."/>
            <person name="Hallab A."/>
            <person name="Hartog M."/>
            <person name="Hua A."/>
            <person name="Humphray S.J."/>
            <person name="Jeong D.H."/>
            <person name="Jing Y."/>
            <person name="Jocker A."/>
            <person name="Kenton S.M."/>
            <person name="Kim D.J."/>
            <person name="Klee K."/>
            <person name="Lai H."/>
            <person name="Lang C."/>
            <person name="Lin S."/>
            <person name="Macmil S.L."/>
            <person name="Magdelenat G."/>
            <person name="Matthews L."/>
            <person name="McCorrison J."/>
            <person name="Monaghan E.L."/>
            <person name="Mun J.H."/>
            <person name="Najar F.Z."/>
            <person name="Nicholson C."/>
            <person name="Noirot C."/>
            <person name="O'Bleness M."/>
            <person name="Paule C.R."/>
            <person name="Poulain J."/>
            <person name="Prion F."/>
            <person name="Qin B."/>
            <person name="Qu C."/>
            <person name="Retzel E.F."/>
            <person name="Riddle C."/>
            <person name="Sallet E."/>
            <person name="Samain S."/>
            <person name="Samson N."/>
            <person name="Sanders I."/>
            <person name="Saurat O."/>
            <person name="Scarpelli C."/>
            <person name="Schiex T."/>
            <person name="Segurens B."/>
            <person name="Severin A.J."/>
            <person name="Sherrier D.J."/>
            <person name="Shi R."/>
            <person name="Sims S."/>
            <person name="Singer S.R."/>
            <person name="Sinharoy S."/>
            <person name="Sterck L."/>
            <person name="Viollet A."/>
            <person name="Wang B.B."/>
            <person name="Wang K."/>
            <person name="Wang M."/>
            <person name="Wang X."/>
            <person name="Warfsmann J."/>
            <person name="Weissenbach J."/>
            <person name="White D.D."/>
            <person name="White J.D."/>
            <person name="Wiley G.B."/>
            <person name="Wincker P."/>
            <person name="Xing Y."/>
            <person name="Yang L."/>
            <person name="Yao Z."/>
            <person name="Ying F."/>
            <person name="Zhai J."/>
            <person name="Zhou L."/>
            <person name="Zuber A."/>
            <person name="Denarie J."/>
            <person name="Dixon R.A."/>
            <person name="May G.D."/>
            <person name="Schwartz D.C."/>
            <person name="Rogers J."/>
            <person name="Quetier F."/>
            <person name="Town C.D."/>
            <person name="Roe B.A."/>
        </authorList>
    </citation>
    <scope>NUCLEOTIDE SEQUENCE [LARGE SCALE GENOMIC DNA]</scope>
    <source>
        <strain evidence="1">A17</strain>
        <strain evidence="2 3">cv. Jemalong A17</strain>
    </source>
</reference>
<organism evidence="1 3">
    <name type="scientific">Medicago truncatula</name>
    <name type="common">Barrel medic</name>
    <name type="synonym">Medicago tribuloides</name>
    <dbReference type="NCBI Taxonomy" id="3880"/>
    <lineage>
        <taxon>Eukaryota</taxon>
        <taxon>Viridiplantae</taxon>
        <taxon>Streptophyta</taxon>
        <taxon>Embryophyta</taxon>
        <taxon>Tracheophyta</taxon>
        <taxon>Spermatophyta</taxon>
        <taxon>Magnoliopsida</taxon>
        <taxon>eudicotyledons</taxon>
        <taxon>Gunneridae</taxon>
        <taxon>Pentapetalae</taxon>
        <taxon>rosids</taxon>
        <taxon>fabids</taxon>
        <taxon>Fabales</taxon>
        <taxon>Fabaceae</taxon>
        <taxon>Papilionoideae</taxon>
        <taxon>50 kb inversion clade</taxon>
        <taxon>NPAAA clade</taxon>
        <taxon>Hologalegina</taxon>
        <taxon>IRL clade</taxon>
        <taxon>Trifolieae</taxon>
        <taxon>Medicago</taxon>
    </lineage>
</organism>
<evidence type="ECO:0000313" key="3">
    <source>
        <dbReference type="Proteomes" id="UP000002051"/>
    </source>
</evidence>
<keyword evidence="3" id="KW-1185">Reference proteome</keyword>
<dbReference type="STRING" id="3880.A0A072U3K1"/>
<name>A0A072U3K1_MEDTR</name>